<evidence type="ECO:0000256" key="3">
    <source>
        <dbReference type="ARBA" id="ARBA00022679"/>
    </source>
</evidence>
<dbReference type="VEuPathDB" id="MicrosporidiaDB:VCUG_01636"/>
<evidence type="ECO:0000256" key="7">
    <source>
        <dbReference type="PROSITE-ProRule" id="PRU10141"/>
    </source>
</evidence>
<accession>L2GU55</accession>
<keyword evidence="6 7" id="KW-0067">ATP-binding</keyword>
<dbReference type="InterPro" id="IPR011009">
    <property type="entry name" value="Kinase-like_dom_sf"/>
</dbReference>
<keyword evidence="5 10" id="KW-0418">Kinase</keyword>
<name>L2GU55_VAVCU</name>
<dbReference type="EMBL" id="GL877430">
    <property type="protein sequence ID" value="ELA46862.1"/>
    <property type="molecule type" value="Genomic_DNA"/>
</dbReference>
<dbReference type="InterPro" id="IPR008271">
    <property type="entry name" value="Ser/Thr_kinase_AS"/>
</dbReference>
<evidence type="ECO:0000313" key="11">
    <source>
        <dbReference type="Proteomes" id="UP000011081"/>
    </source>
</evidence>
<evidence type="ECO:0000313" key="10">
    <source>
        <dbReference type="EMBL" id="ELA46862.1"/>
    </source>
</evidence>
<dbReference type="PROSITE" id="PS00107">
    <property type="entry name" value="PROTEIN_KINASE_ATP"/>
    <property type="match status" value="1"/>
</dbReference>
<gene>
    <name evidence="10" type="ORF">VCUG_01636</name>
</gene>
<dbReference type="Pfam" id="PF00069">
    <property type="entry name" value="Pkinase"/>
    <property type="match status" value="1"/>
</dbReference>
<evidence type="ECO:0000256" key="5">
    <source>
        <dbReference type="ARBA" id="ARBA00022777"/>
    </source>
</evidence>
<dbReference type="SUPFAM" id="SSF56112">
    <property type="entry name" value="Protein kinase-like (PK-like)"/>
    <property type="match status" value="1"/>
</dbReference>
<dbReference type="OrthoDB" id="248923at2759"/>
<reference evidence="11" key="1">
    <citation type="submission" date="2011-03" db="EMBL/GenBank/DDBJ databases">
        <title>The genome sequence of Vavraia culicis strain floridensis.</title>
        <authorList>
            <consortium name="The Broad Institute Genome Sequencing Platform"/>
            <person name="Cuomo C."/>
            <person name="Becnel J."/>
            <person name="Sanscrainte N."/>
            <person name="Young S.K."/>
            <person name="Zeng Q."/>
            <person name="Gargeya S."/>
            <person name="Fitzgerald M."/>
            <person name="Haas B."/>
            <person name="Abouelleil A."/>
            <person name="Alvarado L."/>
            <person name="Arachchi H.M."/>
            <person name="Berlin A."/>
            <person name="Chapman S.B."/>
            <person name="Gearin G."/>
            <person name="Goldberg J."/>
            <person name="Griggs A."/>
            <person name="Gujja S."/>
            <person name="Hansen M."/>
            <person name="Heiman D."/>
            <person name="Howarth C."/>
            <person name="Larimer J."/>
            <person name="Lui A."/>
            <person name="MacDonald P.J.P."/>
            <person name="McCowen C."/>
            <person name="Montmayeur A."/>
            <person name="Murphy C."/>
            <person name="Neiman D."/>
            <person name="Pearson M."/>
            <person name="Priest M."/>
            <person name="Roberts A."/>
            <person name="Saif S."/>
            <person name="Shea T."/>
            <person name="Sisk P."/>
            <person name="Stolte C."/>
            <person name="Sykes S."/>
            <person name="Wortman J."/>
            <person name="Nusbaum C."/>
            <person name="Birren B."/>
        </authorList>
    </citation>
    <scope>NUCLEOTIDE SEQUENCE [LARGE SCALE GENOMIC DNA]</scope>
    <source>
        <strain evidence="11">floridensis</strain>
    </source>
</reference>
<dbReference type="PANTHER" id="PTHR43671:SF13">
    <property type="entry name" value="SERINE_THREONINE-PROTEIN KINASE NEK2"/>
    <property type="match status" value="1"/>
</dbReference>
<dbReference type="PANTHER" id="PTHR43671">
    <property type="entry name" value="SERINE/THREONINE-PROTEIN KINASE NEK"/>
    <property type="match status" value="1"/>
</dbReference>
<dbReference type="InParanoid" id="L2GU55"/>
<keyword evidence="4 7" id="KW-0547">Nucleotide-binding</keyword>
<dbReference type="PROSITE" id="PS50011">
    <property type="entry name" value="PROTEIN_KINASE_DOM"/>
    <property type="match status" value="1"/>
</dbReference>
<feature type="binding site" evidence="7">
    <location>
        <position position="36"/>
    </location>
    <ligand>
        <name>ATP</name>
        <dbReference type="ChEBI" id="CHEBI:30616"/>
    </ligand>
</feature>
<dbReference type="GO" id="GO:0005524">
    <property type="term" value="F:ATP binding"/>
    <property type="evidence" value="ECO:0007669"/>
    <property type="project" value="UniProtKB-UniRule"/>
</dbReference>
<dbReference type="InterPro" id="IPR017441">
    <property type="entry name" value="Protein_kinase_ATP_BS"/>
</dbReference>
<dbReference type="PROSITE" id="PS00108">
    <property type="entry name" value="PROTEIN_KINASE_ST"/>
    <property type="match status" value="1"/>
</dbReference>
<dbReference type="HOGENOM" id="CLU_000288_63_23_1"/>
<organism evidence="10 11">
    <name type="scientific">Vavraia culicis (isolate floridensis)</name>
    <name type="common">Microsporidian parasite</name>
    <dbReference type="NCBI Taxonomy" id="948595"/>
    <lineage>
        <taxon>Eukaryota</taxon>
        <taxon>Fungi</taxon>
        <taxon>Fungi incertae sedis</taxon>
        <taxon>Microsporidia</taxon>
        <taxon>Pleistophoridae</taxon>
        <taxon>Vavraia</taxon>
    </lineage>
</organism>
<dbReference type="SMART" id="SM00220">
    <property type="entry name" value="S_TKc"/>
    <property type="match status" value="1"/>
</dbReference>
<evidence type="ECO:0000256" key="4">
    <source>
        <dbReference type="ARBA" id="ARBA00022741"/>
    </source>
</evidence>
<comment type="similarity">
    <text evidence="1">Belongs to the protein kinase superfamily. NEK Ser/Thr protein kinase family. NIMA subfamily.</text>
</comment>
<dbReference type="RefSeq" id="XP_008074653.1">
    <property type="nucleotide sequence ID" value="XM_008076462.1"/>
</dbReference>
<dbReference type="Gene3D" id="1.10.510.10">
    <property type="entry name" value="Transferase(Phosphotransferase) domain 1"/>
    <property type="match status" value="1"/>
</dbReference>
<evidence type="ECO:0000256" key="6">
    <source>
        <dbReference type="ARBA" id="ARBA00022840"/>
    </source>
</evidence>
<dbReference type="GeneID" id="19879510"/>
<protein>
    <recommendedName>
        <fullName evidence="2">non-specific serine/threonine protein kinase</fullName>
        <ecNumber evidence="2">2.7.11.1</ecNumber>
    </recommendedName>
</protein>
<keyword evidence="3" id="KW-0808">Transferase</keyword>
<dbReference type="EC" id="2.7.11.1" evidence="2"/>
<keyword evidence="8" id="KW-0723">Serine/threonine-protein kinase</keyword>
<dbReference type="AlphaFoldDB" id="L2GU55"/>
<dbReference type="Proteomes" id="UP000011081">
    <property type="component" value="Unassembled WGS sequence"/>
</dbReference>
<sequence>MKLENYKFLEKLGNGTHGTVYLLESNGKRPKLVVCKSVSSKNQKYAENEIKIIKNLFYKRVVRFYDSMDSRNGVYIMMEYANYGDLDRLNCFMREKNLNVDRNVIWSIFSQLVDALAYLHRNRIIHRDIKPGNILLNRMRGRNCSFLQVKLCDFSLSKQLNDRESANRDGMIVGTPYYMAPEIIQKKEYNYGVDVWSMGVVMYELVAKMRPFESMSKKELKRQIVFQEIRVLPNCRDFFLKRMILGCLKKENRASAEELRRLERVKYHLVIAEHRFRAYRLEKLEKKIDKMSKDKGLEQKIC</sequence>
<evidence type="ECO:0000256" key="2">
    <source>
        <dbReference type="ARBA" id="ARBA00012513"/>
    </source>
</evidence>
<dbReference type="InterPro" id="IPR000719">
    <property type="entry name" value="Prot_kinase_dom"/>
</dbReference>
<dbReference type="GO" id="GO:0004674">
    <property type="term" value="F:protein serine/threonine kinase activity"/>
    <property type="evidence" value="ECO:0007669"/>
    <property type="project" value="UniProtKB-KW"/>
</dbReference>
<proteinExistence type="inferred from homology"/>
<dbReference type="InterPro" id="IPR050660">
    <property type="entry name" value="NEK_Ser/Thr_kinase"/>
</dbReference>
<evidence type="ECO:0000259" key="9">
    <source>
        <dbReference type="PROSITE" id="PS50011"/>
    </source>
</evidence>
<evidence type="ECO:0000256" key="8">
    <source>
        <dbReference type="RuleBase" id="RU000304"/>
    </source>
</evidence>
<evidence type="ECO:0000256" key="1">
    <source>
        <dbReference type="ARBA" id="ARBA00010886"/>
    </source>
</evidence>
<dbReference type="STRING" id="948595.L2GU55"/>
<keyword evidence="11" id="KW-1185">Reference proteome</keyword>
<dbReference type="OMA" id="KMRPFES"/>
<feature type="domain" description="Protein kinase" evidence="9">
    <location>
        <begin position="6"/>
        <end position="271"/>
    </location>
</feature>